<keyword evidence="2" id="KW-1185">Reference proteome</keyword>
<protein>
    <submittedName>
        <fullName evidence="1">Uncharacterized protein</fullName>
    </submittedName>
</protein>
<dbReference type="InterPro" id="IPR045767">
    <property type="entry name" value="DUF6134"/>
</dbReference>
<dbReference type="RefSeq" id="WP_183264869.1">
    <property type="nucleotide sequence ID" value="NZ_JACHFJ010000001.1"/>
</dbReference>
<sequence length="219" mass="24238">MDRRRFLAGAGALTLADPARADDLPVPPGGKMAFKVLRNGSPIGEHHLTFTRNGDDLRVEINVALAVTLAGITIFRYTGKAVECWSGGMFQTLDSYVNHNGTPLEVHARPIHGGYAIQSTKAGNYEYTGELPMMPMTYWNKAMLNAMILNVETGRHYPAIVNSPGWNYLPTAEGGTLLAQRFDITGKLHLSLWYDQYNQWAGMEFHVSGDEVYQKYVAG</sequence>
<comment type="caution">
    <text evidence="1">The sequence shown here is derived from an EMBL/GenBank/DDBJ whole genome shotgun (WGS) entry which is preliminary data.</text>
</comment>
<accession>A0A840V792</accession>
<reference evidence="1 2" key="1">
    <citation type="submission" date="2020-08" db="EMBL/GenBank/DDBJ databases">
        <title>Genomic Encyclopedia of Type Strains, Phase IV (KMG-IV): sequencing the most valuable type-strain genomes for metagenomic binning, comparative biology and taxonomic classification.</title>
        <authorList>
            <person name="Goeker M."/>
        </authorList>
    </citation>
    <scope>NUCLEOTIDE SEQUENCE [LARGE SCALE GENOMIC DNA]</scope>
    <source>
        <strain evidence="1 2">DSM 27026</strain>
    </source>
</reference>
<dbReference type="AlphaFoldDB" id="A0A840V792"/>
<dbReference type="Proteomes" id="UP000553706">
    <property type="component" value="Unassembled WGS sequence"/>
</dbReference>
<proteinExistence type="predicted"/>
<dbReference type="EMBL" id="JACHFJ010000001">
    <property type="protein sequence ID" value="MBB5371848.1"/>
    <property type="molecule type" value="Genomic_DNA"/>
</dbReference>
<gene>
    <name evidence="1" type="ORF">HNP71_000072</name>
</gene>
<dbReference type="Pfam" id="PF19630">
    <property type="entry name" value="DUF6134"/>
    <property type="match status" value="1"/>
</dbReference>
<organism evidence="1 2">
    <name type="scientific">Acidocella aromatica</name>
    <dbReference type="NCBI Taxonomy" id="1303579"/>
    <lineage>
        <taxon>Bacteria</taxon>
        <taxon>Pseudomonadati</taxon>
        <taxon>Pseudomonadota</taxon>
        <taxon>Alphaproteobacteria</taxon>
        <taxon>Acetobacterales</taxon>
        <taxon>Acidocellaceae</taxon>
        <taxon>Acidocella</taxon>
    </lineage>
</organism>
<name>A0A840V792_9PROT</name>
<evidence type="ECO:0000313" key="1">
    <source>
        <dbReference type="EMBL" id="MBB5371848.1"/>
    </source>
</evidence>
<evidence type="ECO:0000313" key="2">
    <source>
        <dbReference type="Proteomes" id="UP000553706"/>
    </source>
</evidence>